<dbReference type="GO" id="GO:0005524">
    <property type="term" value="F:ATP binding"/>
    <property type="evidence" value="ECO:0007669"/>
    <property type="project" value="UniProtKB-KW"/>
</dbReference>
<feature type="binding site" evidence="6">
    <location>
        <position position="54"/>
    </location>
    <ligand>
        <name>substrate</name>
    </ligand>
</feature>
<feature type="binding site" evidence="6">
    <location>
        <begin position="3"/>
        <end position="7"/>
    </location>
    <ligand>
        <name>ATP</name>
        <dbReference type="ChEBI" id="CHEBI:30616"/>
    </ligand>
</feature>
<keyword evidence="9" id="KW-1185">Reference proteome</keyword>
<evidence type="ECO:0000313" key="8">
    <source>
        <dbReference type="EMBL" id="KAH3679774.1"/>
    </source>
</evidence>
<evidence type="ECO:0000256" key="3">
    <source>
        <dbReference type="ARBA" id="ARBA00022840"/>
    </source>
</evidence>
<feature type="binding site" evidence="6">
    <location>
        <begin position="152"/>
        <end position="160"/>
    </location>
    <ligand>
        <name>ATP</name>
        <dbReference type="ChEBI" id="CHEBI:30616"/>
    </ligand>
</feature>
<reference evidence="8" key="2">
    <citation type="submission" date="2021-01" db="EMBL/GenBank/DDBJ databases">
        <authorList>
            <person name="Schikora-Tamarit M.A."/>
        </authorList>
    </citation>
    <scope>NUCLEOTIDE SEQUENCE</scope>
    <source>
        <strain evidence="8">CBS6341</strain>
    </source>
</reference>
<dbReference type="GO" id="GO:0035999">
    <property type="term" value="P:tetrahydrofolate interconversion"/>
    <property type="evidence" value="ECO:0007669"/>
    <property type="project" value="TreeGrafter"/>
</dbReference>
<dbReference type="Gene3D" id="3.40.50.10420">
    <property type="entry name" value="NagB/RpiA/CoA transferase-like"/>
    <property type="match status" value="1"/>
</dbReference>
<dbReference type="EC" id="6.3.3.2" evidence="5 7"/>
<keyword evidence="7" id="KW-0479">Metal-binding</keyword>
<comment type="similarity">
    <text evidence="1 7">Belongs to the 5-formyltetrahydrofolate cyclo-ligase family.</text>
</comment>
<dbReference type="GO" id="GO:0005739">
    <property type="term" value="C:mitochondrion"/>
    <property type="evidence" value="ECO:0007669"/>
    <property type="project" value="TreeGrafter"/>
</dbReference>
<dbReference type="InterPro" id="IPR002698">
    <property type="entry name" value="FTHF_cligase"/>
</dbReference>
<dbReference type="GO" id="GO:0030272">
    <property type="term" value="F:5-formyltetrahydrofolate cyclo-ligase activity"/>
    <property type="evidence" value="ECO:0007669"/>
    <property type="project" value="UniProtKB-EC"/>
</dbReference>
<dbReference type="EMBL" id="JAEUBF010000237">
    <property type="protein sequence ID" value="KAH3679774.1"/>
    <property type="molecule type" value="Genomic_DNA"/>
</dbReference>
<feature type="binding site" evidence="6">
    <location>
        <position position="49"/>
    </location>
    <ligand>
        <name>substrate</name>
    </ligand>
</feature>
<comment type="cofactor">
    <cofactor evidence="7">
        <name>Mg(2+)</name>
        <dbReference type="ChEBI" id="CHEBI:18420"/>
    </cofactor>
</comment>
<keyword evidence="2 6" id="KW-0547">Nucleotide-binding</keyword>
<proteinExistence type="inferred from homology"/>
<dbReference type="OrthoDB" id="2015992at2759"/>
<comment type="caution">
    <text evidence="8">The sequence shown here is derived from an EMBL/GenBank/DDBJ whole genome shotgun (WGS) entry which is preliminary data.</text>
</comment>
<evidence type="ECO:0000313" key="9">
    <source>
        <dbReference type="Proteomes" id="UP000769528"/>
    </source>
</evidence>
<evidence type="ECO:0000256" key="7">
    <source>
        <dbReference type="RuleBase" id="RU361279"/>
    </source>
</evidence>
<dbReference type="PANTHER" id="PTHR23407:SF1">
    <property type="entry name" value="5-FORMYLTETRAHYDROFOLATE CYCLO-LIGASE"/>
    <property type="match status" value="1"/>
</dbReference>
<keyword evidence="3 6" id="KW-0067">ATP-binding</keyword>
<dbReference type="PANTHER" id="PTHR23407">
    <property type="entry name" value="ATPASE INHIBITOR/5-FORMYLTETRAHYDROFOLATE CYCLO-LIGASE"/>
    <property type="match status" value="1"/>
</dbReference>
<protein>
    <recommendedName>
        <fullName evidence="5 7">5-formyltetrahydrofolate cyclo-ligase</fullName>
        <ecNumber evidence="5 7">6.3.3.2</ecNumber>
    </recommendedName>
</protein>
<dbReference type="GO" id="GO:0009396">
    <property type="term" value="P:folic acid-containing compound biosynthetic process"/>
    <property type="evidence" value="ECO:0007669"/>
    <property type="project" value="TreeGrafter"/>
</dbReference>
<evidence type="ECO:0000256" key="2">
    <source>
        <dbReference type="ARBA" id="ARBA00022741"/>
    </source>
</evidence>
<organism evidence="8 9">
    <name type="scientific">Wickerhamomyces mucosus</name>
    <dbReference type="NCBI Taxonomy" id="1378264"/>
    <lineage>
        <taxon>Eukaryota</taxon>
        <taxon>Fungi</taxon>
        <taxon>Dikarya</taxon>
        <taxon>Ascomycota</taxon>
        <taxon>Saccharomycotina</taxon>
        <taxon>Saccharomycetes</taxon>
        <taxon>Phaffomycetales</taxon>
        <taxon>Wickerhamomycetaceae</taxon>
        <taxon>Wickerhamomyces</taxon>
    </lineage>
</organism>
<dbReference type="AlphaFoldDB" id="A0A9P8TI82"/>
<sequence length="213" mass="24573">MNKNIIRKEIKLILNSLTKDEILIQSNNVISKLIESSIFQNSKSIAIYMSMDNELQTLKLIEKCFQLNKIVYLPHCYKIINNNQDQDIKLYDGQKSYLKFFQMDSFNSVLSLEPIGKFKLKEPTSGINLLDTSNGLDLLILPGVAFTKKCGRLGHGMGFYDDFIKRYQLKFQGKPILIGIGLKQQLIENLPLESHDELLDYTIIDDQIYKRES</sequence>
<dbReference type="Pfam" id="PF01812">
    <property type="entry name" value="5-FTHF_cyc-lig"/>
    <property type="match status" value="1"/>
</dbReference>
<dbReference type="NCBIfam" id="TIGR02727">
    <property type="entry name" value="MTHFS_bact"/>
    <property type="match status" value="1"/>
</dbReference>
<dbReference type="PIRSF" id="PIRSF006806">
    <property type="entry name" value="FTHF_cligase"/>
    <property type="match status" value="1"/>
</dbReference>
<reference evidence="8" key="1">
    <citation type="journal article" date="2021" name="Open Biol.">
        <title>Shared evolutionary footprints suggest mitochondrial oxidative damage underlies multiple complex I losses in fungi.</title>
        <authorList>
            <person name="Schikora-Tamarit M.A."/>
            <person name="Marcet-Houben M."/>
            <person name="Nosek J."/>
            <person name="Gabaldon T."/>
        </authorList>
    </citation>
    <scope>NUCLEOTIDE SEQUENCE</scope>
    <source>
        <strain evidence="8">CBS6341</strain>
    </source>
</reference>
<evidence type="ECO:0000256" key="5">
    <source>
        <dbReference type="ARBA" id="ARBA00038966"/>
    </source>
</evidence>
<dbReference type="Proteomes" id="UP000769528">
    <property type="component" value="Unassembled WGS sequence"/>
</dbReference>
<comment type="catalytic activity">
    <reaction evidence="4 7">
        <text>(6S)-5-formyl-5,6,7,8-tetrahydrofolate + ATP = (6R)-5,10-methenyltetrahydrofolate + ADP + phosphate</text>
        <dbReference type="Rhea" id="RHEA:10488"/>
        <dbReference type="ChEBI" id="CHEBI:30616"/>
        <dbReference type="ChEBI" id="CHEBI:43474"/>
        <dbReference type="ChEBI" id="CHEBI:57455"/>
        <dbReference type="ChEBI" id="CHEBI:57457"/>
        <dbReference type="ChEBI" id="CHEBI:456216"/>
        <dbReference type="EC" id="6.3.3.2"/>
    </reaction>
</comment>
<evidence type="ECO:0000256" key="1">
    <source>
        <dbReference type="ARBA" id="ARBA00010638"/>
    </source>
</evidence>
<dbReference type="GO" id="GO:0046872">
    <property type="term" value="F:metal ion binding"/>
    <property type="evidence" value="ECO:0007669"/>
    <property type="project" value="UniProtKB-KW"/>
</dbReference>
<evidence type="ECO:0000256" key="4">
    <source>
        <dbReference type="ARBA" id="ARBA00036539"/>
    </source>
</evidence>
<dbReference type="SUPFAM" id="SSF100950">
    <property type="entry name" value="NagB/RpiA/CoA transferase-like"/>
    <property type="match status" value="1"/>
</dbReference>
<dbReference type="InterPro" id="IPR037171">
    <property type="entry name" value="NagB/RpiA_transferase-like"/>
</dbReference>
<gene>
    <name evidence="8" type="ORF">WICMUC_000740</name>
</gene>
<accession>A0A9P8TI82</accession>
<evidence type="ECO:0000256" key="6">
    <source>
        <dbReference type="PIRSR" id="PIRSR006806-1"/>
    </source>
</evidence>
<name>A0A9P8TI82_9ASCO</name>
<dbReference type="InterPro" id="IPR024185">
    <property type="entry name" value="FTHF_cligase-like_sf"/>
</dbReference>
<keyword evidence="7" id="KW-0460">Magnesium</keyword>